<protein>
    <submittedName>
        <fullName evidence="1">Uncharacterized protein</fullName>
    </submittedName>
</protein>
<sequence>MFVQNLLKPKEPIADIGADCSICDSGLEADFRRKRA</sequence>
<evidence type="ECO:0000313" key="2">
    <source>
        <dbReference type="Proteomes" id="UP000203464"/>
    </source>
</evidence>
<dbReference type="Proteomes" id="UP000203464">
    <property type="component" value="Unassembled WGS sequence"/>
</dbReference>
<dbReference type="EMBL" id="FXYD01000001">
    <property type="protein sequence ID" value="SMX31977.1"/>
    <property type="molecule type" value="Genomic_DNA"/>
</dbReference>
<keyword evidence="2" id="KW-1185">Reference proteome</keyword>
<proteinExistence type="predicted"/>
<name>A0A238JP78_9RHOB</name>
<reference evidence="2" key="1">
    <citation type="submission" date="2017-05" db="EMBL/GenBank/DDBJ databases">
        <authorList>
            <person name="Rodrigo-Torres L."/>
            <person name="Arahal R. D."/>
            <person name="Lucena T."/>
        </authorList>
    </citation>
    <scope>NUCLEOTIDE SEQUENCE [LARGE SCALE GENOMIC DNA]</scope>
    <source>
        <strain evidence="2">CECT 8868</strain>
    </source>
</reference>
<organism evidence="1 2">
    <name type="scientific">Octadecabacter ascidiaceicola</name>
    <dbReference type="NCBI Taxonomy" id="1655543"/>
    <lineage>
        <taxon>Bacteria</taxon>
        <taxon>Pseudomonadati</taxon>
        <taxon>Pseudomonadota</taxon>
        <taxon>Alphaproteobacteria</taxon>
        <taxon>Rhodobacterales</taxon>
        <taxon>Roseobacteraceae</taxon>
        <taxon>Octadecabacter</taxon>
    </lineage>
</organism>
<dbReference type="AlphaFoldDB" id="A0A238JP78"/>
<gene>
    <name evidence="1" type="ORF">OCA8868_00588</name>
</gene>
<accession>A0A238JP78</accession>
<evidence type="ECO:0000313" key="1">
    <source>
        <dbReference type="EMBL" id="SMX31977.1"/>
    </source>
</evidence>